<keyword evidence="3 9" id="KW-0762">Sugar transport</keyword>
<dbReference type="CDD" id="cd05564">
    <property type="entry name" value="PTS_IIB_chitobiose_lichenan"/>
    <property type="match status" value="1"/>
</dbReference>
<dbReference type="PANTHER" id="PTHR34581:SF2">
    <property type="entry name" value="PTS SYSTEM N,N'-DIACETYLCHITOBIOSE-SPECIFIC EIIB COMPONENT"/>
    <property type="match status" value="1"/>
</dbReference>
<evidence type="ECO:0000256" key="2">
    <source>
        <dbReference type="ARBA" id="ARBA00022553"/>
    </source>
</evidence>
<name>A0ABW1RP00_9LACO</name>
<protein>
    <submittedName>
        <fullName evidence="9">PTS sugar transporter subunit IIB</fullName>
        <ecNumber evidence="9">2.7.1.-</ecNumber>
    </submittedName>
</protein>
<dbReference type="Pfam" id="PF02302">
    <property type="entry name" value="PTS_IIB"/>
    <property type="match status" value="1"/>
</dbReference>
<evidence type="ECO:0000256" key="6">
    <source>
        <dbReference type="ARBA" id="ARBA00022777"/>
    </source>
</evidence>
<dbReference type="RefSeq" id="WP_137610705.1">
    <property type="nucleotide sequence ID" value="NZ_BJDF01000003.1"/>
</dbReference>
<keyword evidence="6" id="KW-0418">Kinase</keyword>
<dbReference type="EMBL" id="JBHSSF010000020">
    <property type="protein sequence ID" value="MFC6176886.1"/>
    <property type="molecule type" value="Genomic_DNA"/>
</dbReference>
<dbReference type="Proteomes" id="UP001596288">
    <property type="component" value="Unassembled WGS sequence"/>
</dbReference>
<dbReference type="PANTHER" id="PTHR34581">
    <property type="entry name" value="PTS SYSTEM N,N'-DIACETYLCHITOBIOSE-SPECIFIC EIIB COMPONENT"/>
    <property type="match status" value="1"/>
</dbReference>
<reference evidence="10" key="1">
    <citation type="journal article" date="2019" name="Int. J. Syst. Evol. Microbiol.">
        <title>The Global Catalogue of Microorganisms (GCM) 10K type strain sequencing project: providing services to taxonomists for standard genome sequencing and annotation.</title>
        <authorList>
            <consortium name="The Broad Institute Genomics Platform"/>
            <consortium name="The Broad Institute Genome Sequencing Center for Infectious Disease"/>
            <person name="Wu L."/>
            <person name="Ma J."/>
        </authorList>
    </citation>
    <scope>NUCLEOTIDE SEQUENCE [LARGE SCALE GENOMIC DNA]</scope>
    <source>
        <strain evidence="10">CCM 8927</strain>
    </source>
</reference>
<keyword evidence="2" id="KW-0597">Phosphoprotein</keyword>
<dbReference type="InterPro" id="IPR036095">
    <property type="entry name" value="PTS_EIIB-like_sf"/>
</dbReference>
<evidence type="ECO:0000313" key="9">
    <source>
        <dbReference type="EMBL" id="MFC6176886.1"/>
    </source>
</evidence>
<evidence type="ECO:0000256" key="4">
    <source>
        <dbReference type="ARBA" id="ARBA00022679"/>
    </source>
</evidence>
<dbReference type="InterPro" id="IPR003501">
    <property type="entry name" value="PTS_EIIB_2/3"/>
</dbReference>
<keyword evidence="5" id="KW-0598">Phosphotransferase system</keyword>
<keyword evidence="4 9" id="KW-0808">Transferase</keyword>
<evidence type="ECO:0000256" key="5">
    <source>
        <dbReference type="ARBA" id="ARBA00022683"/>
    </source>
</evidence>
<evidence type="ECO:0000256" key="1">
    <source>
        <dbReference type="ARBA" id="ARBA00022448"/>
    </source>
</evidence>
<dbReference type="SUPFAM" id="SSF52794">
    <property type="entry name" value="PTS system IIB component-like"/>
    <property type="match status" value="1"/>
</dbReference>
<proteinExistence type="predicted"/>
<evidence type="ECO:0000313" key="10">
    <source>
        <dbReference type="Proteomes" id="UP001596288"/>
    </source>
</evidence>
<comment type="caution">
    <text evidence="9">The sequence shown here is derived from an EMBL/GenBank/DDBJ whole genome shotgun (WGS) entry which is preliminary data.</text>
</comment>
<accession>A0ABW1RP00</accession>
<dbReference type="EC" id="2.7.1.-" evidence="9"/>
<evidence type="ECO:0000256" key="3">
    <source>
        <dbReference type="ARBA" id="ARBA00022597"/>
    </source>
</evidence>
<evidence type="ECO:0000259" key="8">
    <source>
        <dbReference type="PROSITE" id="PS51100"/>
    </source>
</evidence>
<feature type="modified residue" description="Phosphocysteine; by EIIA" evidence="7">
    <location>
        <position position="10"/>
    </location>
</feature>
<dbReference type="InterPro" id="IPR051819">
    <property type="entry name" value="PTS_sugar-specific_EIIB"/>
</dbReference>
<organism evidence="9 10">
    <name type="scientific">Companilactobacillus huachuanensis</name>
    <dbReference type="NCBI Taxonomy" id="2559914"/>
    <lineage>
        <taxon>Bacteria</taxon>
        <taxon>Bacillati</taxon>
        <taxon>Bacillota</taxon>
        <taxon>Bacilli</taxon>
        <taxon>Lactobacillales</taxon>
        <taxon>Lactobacillaceae</taxon>
        <taxon>Companilactobacillus</taxon>
    </lineage>
</organism>
<gene>
    <name evidence="9" type="ORF">ACFQAV_08535</name>
</gene>
<feature type="domain" description="PTS EIIB type-3" evidence="8">
    <location>
        <begin position="3"/>
        <end position="103"/>
    </location>
</feature>
<evidence type="ECO:0000256" key="7">
    <source>
        <dbReference type="PROSITE-ProRule" id="PRU00423"/>
    </source>
</evidence>
<keyword evidence="10" id="KW-1185">Reference proteome</keyword>
<dbReference type="GO" id="GO:0016740">
    <property type="term" value="F:transferase activity"/>
    <property type="evidence" value="ECO:0007669"/>
    <property type="project" value="UniProtKB-KW"/>
</dbReference>
<dbReference type="InterPro" id="IPR013012">
    <property type="entry name" value="PTS_EIIB_3"/>
</dbReference>
<dbReference type="PROSITE" id="PS51100">
    <property type="entry name" value="PTS_EIIB_TYPE_3"/>
    <property type="match status" value="1"/>
</dbReference>
<sequence>MAKYTIMLACAAGMSTSLLVTKMQKSAEDQKIDAEIFATSATDVDEKISEKNPDVLLIGPQVRYLLSDFKKKLNIPVDVIDMRDYGQMNGTNVLKFAMNKVTA</sequence>
<keyword evidence="1" id="KW-0813">Transport</keyword>
<dbReference type="Gene3D" id="3.40.50.2300">
    <property type="match status" value="1"/>
</dbReference>